<feature type="repeat" description="ANK" evidence="3">
    <location>
        <begin position="54"/>
        <end position="86"/>
    </location>
</feature>
<feature type="repeat" description="ANK" evidence="3">
    <location>
        <begin position="144"/>
        <end position="176"/>
    </location>
</feature>
<reference evidence="4" key="1">
    <citation type="submission" date="2021-03" db="EMBL/GenBank/DDBJ databases">
        <authorList>
            <person name="Bekaert M."/>
        </authorList>
    </citation>
    <scope>NUCLEOTIDE SEQUENCE</scope>
</reference>
<keyword evidence="5" id="KW-1185">Reference proteome</keyword>
<sequence>MPNLFRCFMVSGIEVNKPTKNGIYPLQVPIWLNSVEMTKWVLEHGADLNIAEDLKNAPLTFALENGHIEIVQILLDYKANVNYTRHGRSETEVQITESSKSECVDKDIEDPLLTKVILGFTNKEEVLVKMLLQAGADPNTVIKGVDSPLLHAIRKRDLEIVKILLESGADVKHVGLQSYTALHVYFHTDGHTSKY</sequence>
<comment type="caution">
    <text evidence="4">The sequence shown here is derived from an EMBL/GenBank/DDBJ whole genome shotgun (WGS) entry which is preliminary data.</text>
</comment>
<dbReference type="InterPro" id="IPR002110">
    <property type="entry name" value="Ankyrin_rpt"/>
</dbReference>
<evidence type="ECO:0000256" key="3">
    <source>
        <dbReference type="PROSITE-ProRule" id="PRU00023"/>
    </source>
</evidence>
<dbReference type="InterPro" id="IPR036770">
    <property type="entry name" value="Ankyrin_rpt-contain_sf"/>
</dbReference>
<evidence type="ECO:0000313" key="4">
    <source>
        <dbReference type="EMBL" id="CAG2235927.1"/>
    </source>
</evidence>
<dbReference type="SUPFAM" id="SSF48403">
    <property type="entry name" value="Ankyrin repeat"/>
    <property type="match status" value="1"/>
</dbReference>
<keyword evidence="1" id="KW-0677">Repeat</keyword>
<accession>A0A8S3TQC3</accession>
<evidence type="ECO:0000313" key="5">
    <source>
        <dbReference type="Proteomes" id="UP000683360"/>
    </source>
</evidence>
<organism evidence="4 5">
    <name type="scientific">Mytilus edulis</name>
    <name type="common">Blue mussel</name>
    <dbReference type="NCBI Taxonomy" id="6550"/>
    <lineage>
        <taxon>Eukaryota</taxon>
        <taxon>Metazoa</taxon>
        <taxon>Spiralia</taxon>
        <taxon>Lophotrochozoa</taxon>
        <taxon>Mollusca</taxon>
        <taxon>Bivalvia</taxon>
        <taxon>Autobranchia</taxon>
        <taxon>Pteriomorphia</taxon>
        <taxon>Mytilida</taxon>
        <taxon>Mytiloidea</taxon>
        <taxon>Mytilidae</taxon>
        <taxon>Mytilinae</taxon>
        <taxon>Mytilus</taxon>
    </lineage>
</organism>
<protein>
    <recommendedName>
        <fullName evidence="6">Ankyrin repeat protein</fullName>
    </recommendedName>
</protein>
<evidence type="ECO:0000256" key="2">
    <source>
        <dbReference type="ARBA" id="ARBA00023043"/>
    </source>
</evidence>
<dbReference type="PROSITE" id="PS50088">
    <property type="entry name" value="ANK_REPEAT"/>
    <property type="match status" value="3"/>
</dbReference>
<dbReference type="PANTHER" id="PTHR24198">
    <property type="entry name" value="ANKYRIN REPEAT AND PROTEIN KINASE DOMAIN-CONTAINING PROTEIN"/>
    <property type="match status" value="1"/>
</dbReference>
<dbReference type="OrthoDB" id="2316821at2759"/>
<dbReference type="EMBL" id="CAJPWZ010002332">
    <property type="protein sequence ID" value="CAG2235927.1"/>
    <property type="molecule type" value="Genomic_DNA"/>
</dbReference>
<keyword evidence="2 3" id="KW-0040">ANK repeat</keyword>
<dbReference type="Pfam" id="PF12796">
    <property type="entry name" value="Ank_2"/>
    <property type="match status" value="2"/>
</dbReference>
<proteinExistence type="predicted"/>
<dbReference type="SMART" id="SM00248">
    <property type="entry name" value="ANK"/>
    <property type="match status" value="4"/>
</dbReference>
<dbReference type="Gene3D" id="1.25.40.20">
    <property type="entry name" value="Ankyrin repeat-containing domain"/>
    <property type="match status" value="2"/>
</dbReference>
<dbReference type="AlphaFoldDB" id="A0A8S3TQC3"/>
<evidence type="ECO:0008006" key="6">
    <source>
        <dbReference type="Google" id="ProtNLM"/>
    </source>
</evidence>
<gene>
    <name evidence="4" type="ORF">MEDL_48454</name>
</gene>
<evidence type="ECO:0000256" key="1">
    <source>
        <dbReference type="ARBA" id="ARBA00022737"/>
    </source>
</evidence>
<dbReference type="Proteomes" id="UP000683360">
    <property type="component" value="Unassembled WGS sequence"/>
</dbReference>
<dbReference type="PROSITE" id="PS50297">
    <property type="entry name" value="ANK_REP_REGION"/>
    <property type="match status" value="2"/>
</dbReference>
<name>A0A8S3TQC3_MYTED</name>
<feature type="repeat" description="ANK" evidence="3">
    <location>
        <begin position="21"/>
        <end position="53"/>
    </location>
</feature>
<dbReference type="PANTHER" id="PTHR24198:SF165">
    <property type="entry name" value="ANKYRIN REPEAT-CONTAINING PROTEIN-RELATED"/>
    <property type="match status" value="1"/>
</dbReference>